<feature type="region of interest" description="Disordered" evidence="1">
    <location>
        <begin position="125"/>
        <end position="152"/>
    </location>
</feature>
<feature type="domain" description="PB1-like" evidence="2">
    <location>
        <begin position="14"/>
        <end position="99"/>
    </location>
</feature>
<reference evidence="4" key="1">
    <citation type="journal article" date="2019" name="Curr. Biol.">
        <title>Genome Sequence of Striga asiatica Provides Insight into the Evolution of Plant Parasitism.</title>
        <authorList>
            <person name="Yoshida S."/>
            <person name="Kim S."/>
            <person name="Wafula E.K."/>
            <person name="Tanskanen J."/>
            <person name="Kim Y.M."/>
            <person name="Honaas L."/>
            <person name="Yang Z."/>
            <person name="Spallek T."/>
            <person name="Conn C.E."/>
            <person name="Ichihashi Y."/>
            <person name="Cheong K."/>
            <person name="Cui S."/>
            <person name="Der J.P."/>
            <person name="Gundlach H."/>
            <person name="Jiao Y."/>
            <person name="Hori C."/>
            <person name="Ishida J.K."/>
            <person name="Kasahara H."/>
            <person name="Kiba T."/>
            <person name="Kim M.S."/>
            <person name="Koo N."/>
            <person name="Laohavisit A."/>
            <person name="Lee Y.H."/>
            <person name="Lumba S."/>
            <person name="McCourt P."/>
            <person name="Mortimer J.C."/>
            <person name="Mutuku J.M."/>
            <person name="Nomura T."/>
            <person name="Sasaki-Sekimoto Y."/>
            <person name="Seto Y."/>
            <person name="Wang Y."/>
            <person name="Wakatake T."/>
            <person name="Sakakibara H."/>
            <person name="Demura T."/>
            <person name="Yamaguchi S."/>
            <person name="Yoneyama K."/>
            <person name="Manabe R.I."/>
            <person name="Nelson D.C."/>
            <person name="Schulman A.H."/>
            <person name="Timko M.P."/>
            <person name="dePamphilis C.W."/>
            <person name="Choi D."/>
            <person name="Shirasu K."/>
        </authorList>
    </citation>
    <scope>NUCLEOTIDE SEQUENCE [LARGE SCALE GENOMIC DNA]</scope>
    <source>
        <strain evidence="4">cv. UVA1</strain>
    </source>
</reference>
<evidence type="ECO:0000313" key="4">
    <source>
        <dbReference type="Proteomes" id="UP000325081"/>
    </source>
</evidence>
<name>A0A5A7QEB4_STRAF</name>
<dbReference type="Proteomes" id="UP000325081">
    <property type="component" value="Unassembled WGS sequence"/>
</dbReference>
<comment type="caution">
    <text evidence="3">The sequence shown here is derived from an EMBL/GenBank/DDBJ whole genome shotgun (WGS) entry which is preliminary data.</text>
</comment>
<sequence>MWSQYRTVDEGMADSKYTIFLNHGGKFLSLDGLFDYYGGDLCAIHGLQPDKFSYIHLKGEIQKLGYKDWKKICYKIPGKDVFTDISSDSDMRSMKKIGRPRLQDRMCPPVNEVPDAIQNDRTCHLEKEKSTPMEGRKRKMPVRQRTTQSGQGQMYKDRAMGFY</sequence>
<proteinExistence type="predicted"/>
<protein>
    <submittedName>
        <fullName evidence="3">Peptide chain release factor 1</fullName>
    </submittedName>
</protein>
<dbReference type="InterPro" id="IPR058594">
    <property type="entry name" value="PB1-like_dom_pln"/>
</dbReference>
<evidence type="ECO:0000313" key="3">
    <source>
        <dbReference type="EMBL" id="GER42717.1"/>
    </source>
</evidence>
<keyword evidence="4" id="KW-1185">Reference proteome</keyword>
<organism evidence="3 4">
    <name type="scientific">Striga asiatica</name>
    <name type="common">Asiatic witchweed</name>
    <name type="synonym">Buchnera asiatica</name>
    <dbReference type="NCBI Taxonomy" id="4170"/>
    <lineage>
        <taxon>Eukaryota</taxon>
        <taxon>Viridiplantae</taxon>
        <taxon>Streptophyta</taxon>
        <taxon>Embryophyta</taxon>
        <taxon>Tracheophyta</taxon>
        <taxon>Spermatophyta</taxon>
        <taxon>Magnoliopsida</taxon>
        <taxon>eudicotyledons</taxon>
        <taxon>Gunneridae</taxon>
        <taxon>Pentapetalae</taxon>
        <taxon>asterids</taxon>
        <taxon>lamiids</taxon>
        <taxon>Lamiales</taxon>
        <taxon>Orobanchaceae</taxon>
        <taxon>Buchnereae</taxon>
        <taxon>Striga</taxon>
    </lineage>
</organism>
<gene>
    <name evidence="3" type="ORF">STAS_19518</name>
</gene>
<accession>A0A5A7QEB4</accession>
<dbReference type="Pfam" id="PF26130">
    <property type="entry name" value="PB1-like"/>
    <property type="match status" value="1"/>
</dbReference>
<dbReference type="EMBL" id="BKCP01006427">
    <property type="protein sequence ID" value="GER42717.1"/>
    <property type="molecule type" value="Genomic_DNA"/>
</dbReference>
<dbReference type="OrthoDB" id="914109at2759"/>
<evidence type="ECO:0000259" key="2">
    <source>
        <dbReference type="Pfam" id="PF26130"/>
    </source>
</evidence>
<dbReference type="AlphaFoldDB" id="A0A5A7QEB4"/>
<feature type="compositionally biased region" description="Basic and acidic residues" evidence="1">
    <location>
        <begin position="125"/>
        <end position="135"/>
    </location>
</feature>
<evidence type="ECO:0000256" key="1">
    <source>
        <dbReference type="SAM" id="MobiDB-lite"/>
    </source>
</evidence>